<gene>
    <name evidence="1" type="ORF">E2C01_008395</name>
</gene>
<dbReference type="AlphaFoldDB" id="A0A5B7D4J4"/>
<reference evidence="1 2" key="1">
    <citation type="submission" date="2019-05" db="EMBL/GenBank/DDBJ databases">
        <title>Another draft genome of Portunus trituberculatus and its Hox gene families provides insights of decapod evolution.</title>
        <authorList>
            <person name="Jeong J.-H."/>
            <person name="Song I."/>
            <person name="Kim S."/>
            <person name="Choi T."/>
            <person name="Kim D."/>
            <person name="Ryu S."/>
            <person name="Kim W."/>
        </authorList>
    </citation>
    <scope>NUCLEOTIDE SEQUENCE [LARGE SCALE GENOMIC DNA]</scope>
    <source>
        <tissue evidence="1">Muscle</tissue>
    </source>
</reference>
<organism evidence="1 2">
    <name type="scientific">Portunus trituberculatus</name>
    <name type="common">Swimming crab</name>
    <name type="synonym">Neptunus trituberculatus</name>
    <dbReference type="NCBI Taxonomy" id="210409"/>
    <lineage>
        <taxon>Eukaryota</taxon>
        <taxon>Metazoa</taxon>
        <taxon>Ecdysozoa</taxon>
        <taxon>Arthropoda</taxon>
        <taxon>Crustacea</taxon>
        <taxon>Multicrustacea</taxon>
        <taxon>Malacostraca</taxon>
        <taxon>Eumalacostraca</taxon>
        <taxon>Eucarida</taxon>
        <taxon>Decapoda</taxon>
        <taxon>Pleocyemata</taxon>
        <taxon>Brachyura</taxon>
        <taxon>Eubrachyura</taxon>
        <taxon>Portunoidea</taxon>
        <taxon>Portunidae</taxon>
        <taxon>Portuninae</taxon>
        <taxon>Portunus</taxon>
    </lineage>
</organism>
<dbReference type="Proteomes" id="UP000324222">
    <property type="component" value="Unassembled WGS sequence"/>
</dbReference>
<evidence type="ECO:0000313" key="2">
    <source>
        <dbReference type="Proteomes" id="UP000324222"/>
    </source>
</evidence>
<sequence>MEPPAAGTALSENLPACQPAALSCASTPVESQLQAACQASRVAAVPPPPRPVHPQSTAHNFSECMKMQNIYTRGRNNNTSWLEARRLPGNAFFKGAEGRMSASWKTQGGQGCSKLALLPVWPSRRRSALVELILAVIGFGAVRTGCPRATR</sequence>
<name>A0A5B7D4J4_PORTR</name>
<keyword evidence="2" id="KW-1185">Reference proteome</keyword>
<dbReference type="EMBL" id="VSRR010000440">
    <property type="protein sequence ID" value="MPC15596.1"/>
    <property type="molecule type" value="Genomic_DNA"/>
</dbReference>
<evidence type="ECO:0000313" key="1">
    <source>
        <dbReference type="EMBL" id="MPC15596.1"/>
    </source>
</evidence>
<comment type="caution">
    <text evidence="1">The sequence shown here is derived from an EMBL/GenBank/DDBJ whole genome shotgun (WGS) entry which is preliminary data.</text>
</comment>
<accession>A0A5B7D4J4</accession>
<proteinExistence type="predicted"/>
<protein>
    <submittedName>
        <fullName evidence="1">Uncharacterized protein</fullName>
    </submittedName>
</protein>